<protein>
    <submittedName>
        <fullName evidence="2">Uncharacterized protein</fullName>
    </submittedName>
</protein>
<keyword evidence="1" id="KW-1133">Transmembrane helix</keyword>
<name>A0A024UJV4_9STRA</name>
<dbReference type="RefSeq" id="XP_008864500.1">
    <property type="nucleotide sequence ID" value="XM_008866278.1"/>
</dbReference>
<reference evidence="2" key="1">
    <citation type="submission" date="2013-12" db="EMBL/GenBank/DDBJ databases">
        <title>The Genome Sequence of Aphanomyces invadans NJM9701.</title>
        <authorList>
            <consortium name="The Broad Institute Genomics Platform"/>
            <person name="Russ C."/>
            <person name="Tyler B."/>
            <person name="van West P."/>
            <person name="Dieguez-Uribeondo J."/>
            <person name="Young S.K."/>
            <person name="Zeng Q."/>
            <person name="Gargeya S."/>
            <person name="Fitzgerald M."/>
            <person name="Abouelleil A."/>
            <person name="Alvarado L."/>
            <person name="Chapman S.B."/>
            <person name="Gainer-Dewar J."/>
            <person name="Goldberg J."/>
            <person name="Griggs A."/>
            <person name="Gujja S."/>
            <person name="Hansen M."/>
            <person name="Howarth C."/>
            <person name="Imamovic A."/>
            <person name="Ireland A."/>
            <person name="Larimer J."/>
            <person name="McCowan C."/>
            <person name="Murphy C."/>
            <person name="Pearson M."/>
            <person name="Poon T.W."/>
            <person name="Priest M."/>
            <person name="Roberts A."/>
            <person name="Saif S."/>
            <person name="Shea T."/>
            <person name="Sykes S."/>
            <person name="Wortman J."/>
            <person name="Nusbaum C."/>
            <person name="Birren B."/>
        </authorList>
    </citation>
    <scope>NUCLEOTIDE SEQUENCE [LARGE SCALE GENOMIC DNA]</scope>
    <source>
        <strain evidence="2">NJM9701</strain>
    </source>
</reference>
<keyword evidence="1" id="KW-0812">Transmembrane</keyword>
<dbReference type="EMBL" id="KI913955">
    <property type="protein sequence ID" value="ETW06425.1"/>
    <property type="molecule type" value="Genomic_DNA"/>
</dbReference>
<dbReference type="AlphaFoldDB" id="A0A024UJV4"/>
<accession>A0A024UJV4</accession>
<organism evidence="2">
    <name type="scientific">Aphanomyces invadans</name>
    <dbReference type="NCBI Taxonomy" id="157072"/>
    <lineage>
        <taxon>Eukaryota</taxon>
        <taxon>Sar</taxon>
        <taxon>Stramenopiles</taxon>
        <taxon>Oomycota</taxon>
        <taxon>Saprolegniomycetes</taxon>
        <taxon>Saprolegniales</taxon>
        <taxon>Verrucalvaceae</taxon>
        <taxon>Aphanomyces</taxon>
    </lineage>
</organism>
<sequence>MTSVGSSSTPRGPFTSLATSFPTTSIPLGHLLAMVVAECWTVYWFRRGDALASWQDEASFDKVPVDHGHRDAPTDAQRTLLPIDKAKVSWHVATPFFNA</sequence>
<evidence type="ECO:0000313" key="2">
    <source>
        <dbReference type="EMBL" id="ETW06425.1"/>
    </source>
</evidence>
<dbReference type="VEuPathDB" id="FungiDB:H310_02684"/>
<dbReference type="GeneID" id="20079734"/>
<keyword evidence="1" id="KW-0472">Membrane</keyword>
<evidence type="ECO:0000256" key="1">
    <source>
        <dbReference type="SAM" id="Phobius"/>
    </source>
</evidence>
<gene>
    <name evidence="2" type="ORF">H310_02684</name>
</gene>
<proteinExistence type="predicted"/>
<feature type="transmembrane region" description="Helical" evidence="1">
    <location>
        <begin position="26"/>
        <end position="45"/>
    </location>
</feature>